<sequence>MRRSIQQAVGERYARLLDSIGFTAEDVESLWGIKAKTTRQIMEGDLSLLEMAPTLLRITDVSGCGRNYFSEDLEFYEPHQANDREEEAEIISLDEFRKLQPSDSGSRD</sequence>
<proteinExistence type="predicted"/>
<reference evidence="1 2" key="1">
    <citation type="submission" date="2018-07" db="EMBL/GenBank/DDBJ databases">
        <title>Genomic Encyclopedia of Type Strains, Phase III (KMG-III): the genomes of soil and plant-associated and newly described type strains.</title>
        <authorList>
            <person name="Whitman W."/>
        </authorList>
    </citation>
    <scope>NUCLEOTIDE SEQUENCE [LARGE SCALE GENOMIC DNA]</scope>
    <source>
        <strain evidence="1 2">CECT 8488</strain>
    </source>
</reference>
<comment type="caution">
    <text evidence="1">The sequence shown here is derived from an EMBL/GenBank/DDBJ whole genome shotgun (WGS) entry which is preliminary data.</text>
</comment>
<protein>
    <submittedName>
        <fullName evidence="1">Uncharacterized protein</fullName>
    </submittedName>
</protein>
<dbReference type="Proteomes" id="UP000256845">
    <property type="component" value="Unassembled WGS sequence"/>
</dbReference>
<evidence type="ECO:0000313" key="2">
    <source>
        <dbReference type="Proteomes" id="UP000256845"/>
    </source>
</evidence>
<dbReference type="RefSeq" id="WP_115934891.1">
    <property type="nucleotide sequence ID" value="NZ_QRDW01000001.1"/>
</dbReference>
<keyword evidence="2" id="KW-1185">Reference proteome</keyword>
<name>A0A3D9HWA5_9PROT</name>
<evidence type="ECO:0000313" key="1">
    <source>
        <dbReference type="EMBL" id="RED53782.1"/>
    </source>
</evidence>
<accession>A0A3D9HWA5</accession>
<gene>
    <name evidence="1" type="ORF">DFP90_101581</name>
</gene>
<dbReference type="EMBL" id="QRDW01000001">
    <property type="protein sequence ID" value="RED53782.1"/>
    <property type="molecule type" value="Genomic_DNA"/>
</dbReference>
<dbReference type="AlphaFoldDB" id="A0A3D9HWA5"/>
<organism evidence="1 2">
    <name type="scientific">Aestuariispira insulae</name>
    <dbReference type="NCBI Taxonomy" id="1461337"/>
    <lineage>
        <taxon>Bacteria</taxon>
        <taxon>Pseudomonadati</taxon>
        <taxon>Pseudomonadota</taxon>
        <taxon>Alphaproteobacteria</taxon>
        <taxon>Rhodospirillales</taxon>
        <taxon>Kiloniellaceae</taxon>
        <taxon>Aestuariispira</taxon>
    </lineage>
</organism>